<protein>
    <submittedName>
        <fullName evidence="1">Uncharacterized protein</fullName>
    </submittedName>
</protein>
<name>A0A5C3KXR4_COPMA</name>
<dbReference type="Proteomes" id="UP000307440">
    <property type="component" value="Unassembled WGS sequence"/>
</dbReference>
<dbReference type="OrthoDB" id="2310204at2759"/>
<evidence type="ECO:0000313" key="1">
    <source>
        <dbReference type="EMBL" id="TFK24950.1"/>
    </source>
</evidence>
<dbReference type="STRING" id="230819.A0A5C3KXR4"/>
<gene>
    <name evidence="1" type="ORF">FA15DRAFT_640390</name>
</gene>
<keyword evidence="2" id="KW-1185">Reference proteome</keyword>
<proteinExistence type="predicted"/>
<organism evidence="1 2">
    <name type="scientific">Coprinopsis marcescibilis</name>
    <name type="common">Agaric fungus</name>
    <name type="synonym">Psathyrella marcescibilis</name>
    <dbReference type="NCBI Taxonomy" id="230819"/>
    <lineage>
        <taxon>Eukaryota</taxon>
        <taxon>Fungi</taxon>
        <taxon>Dikarya</taxon>
        <taxon>Basidiomycota</taxon>
        <taxon>Agaricomycotina</taxon>
        <taxon>Agaricomycetes</taxon>
        <taxon>Agaricomycetidae</taxon>
        <taxon>Agaricales</taxon>
        <taxon>Agaricineae</taxon>
        <taxon>Psathyrellaceae</taxon>
        <taxon>Coprinopsis</taxon>
    </lineage>
</organism>
<reference evidence="1 2" key="1">
    <citation type="journal article" date="2019" name="Nat. Ecol. Evol.">
        <title>Megaphylogeny resolves global patterns of mushroom evolution.</title>
        <authorList>
            <person name="Varga T."/>
            <person name="Krizsan K."/>
            <person name="Foldi C."/>
            <person name="Dima B."/>
            <person name="Sanchez-Garcia M."/>
            <person name="Sanchez-Ramirez S."/>
            <person name="Szollosi G.J."/>
            <person name="Szarkandi J.G."/>
            <person name="Papp V."/>
            <person name="Albert L."/>
            <person name="Andreopoulos W."/>
            <person name="Angelini C."/>
            <person name="Antonin V."/>
            <person name="Barry K.W."/>
            <person name="Bougher N.L."/>
            <person name="Buchanan P."/>
            <person name="Buyck B."/>
            <person name="Bense V."/>
            <person name="Catcheside P."/>
            <person name="Chovatia M."/>
            <person name="Cooper J."/>
            <person name="Damon W."/>
            <person name="Desjardin D."/>
            <person name="Finy P."/>
            <person name="Geml J."/>
            <person name="Haridas S."/>
            <person name="Hughes K."/>
            <person name="Justo A."/>
            <person name="Karasinski D."/>
            <person name="Kautmanova I."/>
            <person name="Kiss B."/>
            <person name="Kocsube S."/>
            <person name="Kotiranta H."/>
            <person name="LaButti K.M."/>
            <person name="Lechner B.E."/>
            <person name="Liimatainen K."/>
            <person name="Lipzen A."/>
            <person name="Lukacs Z."/>
            <person name="Mihaltcheva S."/>
            <person name="Morgado L.N."/>
            <person name="Niskanen T."/>
            <person name="Noordeloos M.E."/>
            <person name="Ohm R.A."/>
            <person name="Ortiz-Santana B."/>
            <person name="Ovrebo C."/>
            <person name="Racz N."/>
            <person name="Riley R."/>
            <person name="Savchenko A."/>
            <person name="Shiryaev A."/>
            <person name="Soop K."/>
            <person name="Spirin V."/>
            <person name="Szebenyi C."/>
            <person name="Tomsovsky M."/>
            <person name="Tulloss R.E."/>
            <person name="Uehling J."/>
            <person name="Grigoriev I.V."/>
            <person name="Vagvolgyi C."/>
            <person name="Papp T."/>
            <person name="Martin F.M."/>
            <person name="Miettinen O."/>
            <person name="Hibbett D.S."/>
            <person name="Nagy L.G."/>
        </authorList>
    </citation>
    <scope>NUCLEOTIDE SEQUENCE [LARGE SCALE GENOMIC DNA]</scope>
    <source>
        <strain evidence="1 2">CBS 121175</strain>
    </source>
</reference>
<dbReference type="EMBL" id="ML210192">
    <property type="protein sequence ID" value="TFK24950.1"/>
    <property type="molecule type" value="Genomic_DNA"/>
</dbReference>
<dbReference type="AlphaFoldDB" id="A0A5C3KXR4"/>
<sequence>MLDGRQNPISSISPLGFYNPLAGGGSLLTIIPVTYPMGQGEPVNVVISKNSDPRVLVDQENSGGLRTYFLSLGFSGECLGQHDGSHQGVDLGGGNGPKNEVAVLRWNYGDAELGTCKETVEGGNHFRYWIQNGQQGNSGAVFMAVSYEKSLSDQHDVLLNGYNLGRDWMIGNITHSSIPSHNLTNGTTYSGTTTSSSYTYNTEVLYLSGILPNTSYGINHNVTVVDNGINASDGLLAVLNVTITGEPGHLNVKSCVTLQKHNLLLMNIFIRLGVKLALPFDVLSMLAFVWISALLAL</sequence>
<evidence type="ECO:0000313" key="2">
    <source>
        <dbReference type="Proteomes" id="UP000307440"/>
    </source>
</evidence>
<accession>A0A5C3KXR4</accession>